<evidence type="ECO:0000256" key="2">
    <source>
        <dbReference type="SAM" id="Phobius"/>
    </source>
</evidence>
<comment type="caution">
    <text evidence="3">The sequence shown here is derived from an EMBL/GenBank/DDBJ whole genome shotgun (WGS) entry which is preliminary data.</text>
</comment>
<keyword evidence="2" id="KW-0812">Transmembrane</keyword>
<feature type="region of interest" description="Disordered" evidence="1">
    <location>
        <begin position="1"/>
        <end position="62"/>
    </location>
</feature>
<keyword evidence="2" id="KW-1133">Transmembrane helix</keyword>
<feature type="compositionally biased region" description="Polar residues" evidence="1">
    <location>
        <begin position="19"/>
        <end position="62"/>
    </location>
</feature>
<feature type="transmembrane region" description="Helical" evidence="2">
    <location>
        <begin position="161"/>
        <end position="185"/>
    </location>
</feature>
<reference evidence="3" key="1">
    <citation type="journal article" date="2023" name="Science">
        <title>Elucidation of the pathway for biosynthesis of saponin adjuvants from the soapbark tree.</title>
        <authorList>
            <person name="Reed J."/>
            <person name="Orme A."/>
            <person name="El-Demerdash A."/>
            <person name="Owen C."/>
            <person name="Martin L.B.B."/>
            <person name="Misra R.C."/>
            <person name="Kikuchi S."/>
            <person name="Rejzek M."/>
            <person name="Martin A.C."/>
            <person name="Harkess A."/>
            <person name="Leebens-Mack J."/>
            <person name="Louveau T."/>
            <person name="Stephenson M.J."/>
            <person name="Osbourn A."/>
        </authorList>
    </citation>
    <scope>NUCLEOTIDE SEQUENCE</scope>
    <source>
        <strain evidence="3">S10</strain>
    </source>
</reference>
<protein>
    <submittedName>
        <fullName evidence="3">Ileal sodium/bile acid cotransporter</fullName>
    </submittedName>
</protein>
<feature type="transmembrane region" description="Helical" evidence="2">
    <location>
        <begin position="191"/>
        <end position="209"/>
    </location>
</feature>
<accession>A0AAD7KNU1</accession>
<sequence>MSVAPGEESRDSDHDHQPTKSNWFSSVSTGLASESSFSSPTLAIYDQKTSPPGPQKTNKLPSLNSIMMNTENSQSTETIRAGKEQQEEEEEHYHPIIKIIEKQELGRHILVLAIPMIIGLKATSNPDSMNSVCVLLVLVGLLFGFSAIWNGILLRKTYPKASIVILVVGIGLMLFVFYTFMGCFLPPSLQWIPGVCWLSYFFPLAMVFFGKNKIDDPEKGKKPNMKHDYICISTL</sequence>
<evidence type="ECO:0000313" key="4">
    <source>
        <dbReference type="Proteomes" id="UP001163823"/>
    </source>
</evidence>
<keyword evidence="4" id="KW-1185">Reference proteome</keyword>
<proteinExistence type="predicted"/>
<dbReference type="KEGG" id="qsa:O6P43_032846"/>
<dbReference type="EMBL" id="JARAOO010000014">
    <property type="protein sequence ID" value="KAJ7943268.1"/>
    <property type="molecule type" value="Genomic_DNA"/>
</dbReference>
<gene>
    <name evidence="3" type="ORF">O6P43_032846</name>
</gene>
<name>A0AAD7KNU1_QUISA</name>
<evidence type="ECO:0000313" key="3">
    <source>
        <dbReference type="EMBL" id="KAJ7943268.1"/>
    </source>
</evidence>
<keyword evidence="2" id="KW-0472">Membrane</keyword>
<dbReference type="AlphaFoldDB" id="A0AAD7KNU1"/>
<feature type="compositionally biased region" description="Basic and acidic residues" evidence="1">
    <location>
        <begin position="7"/>
        <end position="18"/>
    </location>
</feature>
<dbReference type="Proteomes" id="UP001163823">
    <property type="component" value="Chromosome 14"/>
</dbReference>
<feature type="transmembrane region" description="Helical" evidence="2">
    <location>
        <begin position="129"/>
        <end position="149"/>
    </location>
</feature>
<organism evidence="3 4">
    <name type="scientific">Quillaja saponaria</name>
    <name type="common">Soap bark tree</name>
    <dbReference type="NCBI Taxonomy" id="32244"/>
    <lineage>
        <taxon>Eukaryota</taxon>
        <taxon>Viridiplantae</taxon>
        <taxon>Streptophyta</taxon>
        <taxon>Embryophyta</taxon>
        <taxon>Tracheophyta</taxon>
        <taxon>Spermatophyta</taxon>
        <taxon>Magnoliopsida</taxon>
        <taxon>eudicotyledons</taxon>
        <taxon>Gunneridae</taxon>
        <taxon>Pentapetalae</taxon>
        <taxon>rosids</taxon>
        <taxon>fabids</taxon>
        <taxon>Fabales</taxon>
        <taxon>Quillajaceae</taxon>
        <taxon>Quillaja</taxon>
    </lineage>
</organism>
<evidence type="ECO:0000256" key="1">
    <source>
        <dbReference type="SAM" id="MobiDB-lite"/>
    </source>
</evidence>
<feature type="transmembrane region" description="Helical" evidence="2">
    <location>
        <begin position="105"/>
        <end position="123"/>
    </location>
</feature>